<sequence length="722" mass="82436">MLPIQYRKTEDISLFDAVESYAVRNFGPREFESIKSQIQDLQDYRTEIADMDSLDDVLLMEKYEKILLDYYIGMRFLEKKFTFGSKEDTVKLAFPWKDSQTNEKIKGKGSLQLELNSILYNLGAVMNNIGVYTPLEGDAIRDVSQKFQEAAWLFDHIRKNLDGLKPSERSHDFTVENLMFNSTIQLAQSQYCFFKKAESASMNPGVCAKIAYQLKTFFEEAANYCKPSKVLKKGGFLSNTEFYITYYEAIAHYFKGREIKDGAEDNGGGMGKAEGHLKFALALINKASTNNPRTESALKDRKKNIKKEYEDAKEINKNVYYEGCASLDELDKIESKNYTLHRSIQVKLDSEFPGGENFEVFLPMGVRKLEAEFHQEANQIINQNVETLLKLSADEDNFLTSFGLPQAIYSISNKQEIPDDLWNRVSEFQQKGNFAYLQSLLSGVKLNRENCLNLVQKCQKSLMDEEQEDAALKATYGKSWNRLPSTSLNSEMKSRIESYNANLQKAMETDATVESNVEAIKPKMQYLQLSRNELTQQMPESKSANTSSSPCIANLEEAIEQLNNLKREREGLIAKMTGALSSADLRRDLFKVNAGEMKREKAFSSHLSKLQTNEEDFDTQQTKSSEILSTIDDNMISFTELVSGSEDNEKTQFFKSIDSGLKVYYDNMNLLQNGDKFYKQMYEYLTSLHLYIVDFVSSRNVEKDELVESLGGNPAPYDPGNW</sequence>
<evidence type="ECO:0000256" key="2">
    <source>
        <dbReference type="ARBA" id="ARBA00004496"/>
    </source>
</evidence>
<dbReference type="SMART" id="SM01041">
    <property type="entry name" value="BRO1"/>
    <property type="match status" value="1"/>
</dbReference>
<dbReference type="Pfam" id="PF13949">
    <property type="entry name" value="ALIX_LYPXL_bnd"/>
    <property type="match status" value="1"/>
</dbReference>
<evidence type="ECO:0000313" key="7">
    <source>
        <dbReference type="Proteomes" id="UP001295684"/>
    </source>
</evidence>
<gene>
    <name evidence="6" type="ORF">ECRASSUSDP1_LOCUS28850</name>
</gene>
<dbReference type="InterPro" id="IPR025304">
    <property type="entry name" value="ALIX_V_dom"/>
</dbReference>
<dbReference type="InterPro" id="IPR004328">
    <property type="entry name" value="BRO1_dom"/>
</dbReference>
<evidence type="ECO:0000313" key="6">
    <source>
        <dbReference type="EMBL" id="CAI2387221.1"/>
    </source>
</evidence>
<dbReference type="PANTHER" id="PTHR23030:SF30">
    <property type="entry name" value="TYROSINE-PROTEIN PHOSPHATASE NON-RECEPTOR TYPE 23"/>
    <property type="match status" value="1"/>
</dbReference>
<keyword evidence="3" id="KW-0963">Cytoplasm</keyword>
<evidence type="ECO:0000256" key="4">
    <source>
        <dbReference type="ARBA" id="ARBA00022753"/>
    </source>
</evidence>
<dbReference type="Gene3D" id="1.20.120.560">
    <property type="entry name" value="alix/aip1 in complex with the ypdl late domain"/>
    <property type="match status" value="1"/>
</dbReference>
<dbReference type="AlphaFoldDB" id="A0AAD1Y866"/>
<feature type="domain" description="BRO1" evidence="5">
    <location>
        <begin position="1"/>
        <end position="364"/>
    </location>
</feature>
<dbReference type="Gene3D" id="1.25.40.280">
    <property type="entry name" value="alix/aip1 like domains"/>
    <property type="match status" value="1"/>
</dbReference>
<name>A0AAD1Y866_EUPCR</name>
<dbReference type="EMBL" id="CAMPGE010029738">
    <property type="protein sequence ID" value="CAI2387221.1"/>
    <property type="molecule type" value="Genomic_DNA"/>
</dbReference>
<accession>A0AAD1Y866</accession>
<dbReference type="PANTHER" id="PTHR23030">
    <property type="entry name" value="PCD6 INTERACTING PROTEIN-RELATED"/>
    <property type="match status" value="1"/>
</dbReference>
<proteinExistence type="predicted"/>
<evidence type="ECO:0000256" key="1">
    <source>
        <dbReference type="ARBA" id="ARBA00004177"/>
    </source>
</evidence>
<keyword evidence="7" id="KW-1185">Reference proteome</keyword>
<keyword evidence="4" id="KW-0967">Endosome</keyword>
<comment type="caution">
    <text evidence="6">The sequence shown here is derived from an EMBL/GenBank/DDBJ whole genome shotgun (WGS) entry which is preliminary data.</text>
</comment>
<dbReference type="Proteomes" id="UP001295684">
    <property type="component" value="Unassembled WGS sequence"/>
</dbReference>
<organism evidence="6 7">
    <name type="scientific">Euplotes crassus</name>
    <dbReference type="NCBI Taxonomy" id="5936"/>
    <lineage>
        <taxon>Eukaryota</taxon>
        <taxon>Sar</taxon>
        <taxon>Alveolata</taxon>
        <taxon>Ciliophora</taxon>
        <taxon>Intramacronucleata</taxon>
        <taxon>Spirotrichea</taxon>
        <taxon>Hypotrichia</taxon>
        <taxon>Euplotida</taxon>
        <taxon>Euplotidae</taxon>
        <taxon>Moneuplotes</taxon>
    </lineage>
</organism>
<protein>
    <recommendedName>
        <fullName evidence="5">BRO1 domain-containing protein</fullName>
    </recommendedName>
</protein>
<evidence type="ECO:0000256" key="3">
    <source>
        <dbReference type="ARBA" id="ARBA00022490"/>
    </source>
</evidence>
<dbReference type="GO" id="GO:0043328">
    <property type="term" value="P:protein transport to vacuole involved in ubiquitin-dependent protein catabolic process via the multivesicular body sorting pathway"/>
    <property type="evidence" value="ECO:0007669"/>
    <property type="project" value="TreeGrafter"/>
</dbReference>
<comment type="subcellular location">
    <subcellularLocation>
        <location evidence="2">Cytoplasm</location>
    </subcellularLocation>
    <subcellularLocation>
        <location evidence="1">Endosome</location>
    </subcellularLocation>
</comment>
<evidence type="ECO:0000259" key="5">
    <source>
        <dbReference type="PROSITE" id="PS51180"/>
    </source>
</evidence>
<dbReference type="GO" id="GO:0005768">
    <property type="term" value="C:endosome"/>
    <property type="evidence" value="ECO:0007669"/>
    <property type="project" value="UniProtKB-SubCell"/>
</dbReference>
<dbReference type="InterPro" id="IPR038499">
    <property type="entry name" value="BRO1_sf"/>
</dbReference>
<dbReference type="PROSITE" id="PS51180">
    <property type="entry name" value="BRO1"/>
    <property type="match status" value="1"/>
</dbReference>
<dbReference type="Pfam" id="PF03097">
    <property type="entry name" value="BRO1"/>
    <property type="match status" value="1"/>
</dbReference>
<reference evidence="6" key="1">
    <citation type="submission" date="2023-07" db="EMBL/GenBank/DDBJ databases">
        <authorList>
            <consortium name="AG Swart"/>
            <person name="Singh M."/>
            <person name="Singh A."/>
            <person name="Seah K."/>
            <person name="Emmerich C."/>
        </authorList>
    </citation>
    <scope>NUCLEOTIDE SEQUENCE</scope>
    <source>
        <strain evidence="6">DP1</strain>
    </source>
</reference>
<dbReference type="Gene3D" id="1.20.140.50">
    <property type="entry name" value="alix/aip1 like domains"/>
    <property type="match status" value="1"/>
</dbReference>